<accession>E6QR80</accession>
<gene>
    <name evidence="1" type="ORF">CARN7_0495</name>
</gene>
<evidence type="ECO:0000313" key="1">
    <source>
        <dbReference type="EMBL" id="CBI09752.1"/>
    </source>
</evidence>
<reference evidence="1" key="1">
    <citation type="submission" date="2009-10" db="EMBL/GenBank/DDBJ databases">
        <title>Diversity of trophic interactions inside an arsenic-rich microbial ecosystem.</title>
        <authorList>
            <person name="Bertin P.N."/>
            <person name="Heinrich-Salmeron A."/>
            <person name="Pelletier E."/>
            <person name="Goulhen-Chollet F."/>
            <person name="Arsene-Ploetze F."/>
            <person name="Gallien S."/>
            <person name="Calteau A."/>
            <person name="Vallenet D."/>
            <person name="Casiot C."/>
            <person name="Chane-Woon-Ming B."/>
            <person name="Giloteaux L."/>
            <person name="Barakat M."/>
            <person name="Bonnefoy V."/>
            <person name="Bruneel O."/>
            <person name="Chandler M."/>
            <person name="Cleiss J."/>
            <person name="Duran R."/>
            <person name="Elbaz-Poulichet F."/>
            <person name="Fonknechten N."/>
            <person name="Lauga B."/>
            <person name="Mornico D."/>
            <person name="Ortet P."/>
            <person name="Schaeffer C."/>
            <person name="Siguier P."/>
            <person name="Alexander Thil Smith A."/>
            <person name="Van Dorsselaer A."/>
            <person name="Weissenbach J."/>
            <person name="Medigue C."/>
            <person name="Le Paslier D."/>
        </authorList>
    </citation>
    <scope>NUCLEOTIDE SEQUENCE</scope>
</reference>
<organism evidence="1">
    <name type="scientific">mine drainage metagenome</name>
    <dbReference type="NCBI Taxonomy" id="410659"/>
    <lineage>
        <taxon>unclassified sequences</taxon>
        <taxon>metagenomes</taxon>
        <taxon>ecological metagenomes</taxon>
    </lineage>
</organism>
<dbReference type="AlphaFoldDB" id="E6QR80"/>
<sequence>MMCQIFLRQHPIIFPSRFLHHPHIYPNDPFWHIDAAWGHASIPLFRRLFGLREALVGNVYMGKLSGPEGVL</sequence>
<dbReference type="EMBL" id="CABR01000049">
    <property type="protein sequence ID" value="CBI09752.1"/>
    <property type="molecule type" value="Genomic_DNA"/>
</dbReference>
<comment type="caution">
    <text evidence="1">The sequence shown here is derived from an EMBL/GenBank/DDBJ whole genome shotgun (WGS) entry which is preliminary data.</text>
</comment>
<name>E6QR80_9ZZZZ</name>
<protein>
    <submittedName>
        <fullName evidence="1">Uncharacterized protein</fullName>
    </submittedName>
</protein>
<proteinExistence type="predicted"/>